<protein>
    <submittedName>
        <fullName evidence="1">Uncharacterized protein</fullName>
    </submittedName>
</protein>
<proteinExistence type="predicted"/>
<evidence type="ECO:0000313" key="1">
    <source>
        <dbReference type="EMBL" id="OEL30400.1"/>
    </source>
</evidence>
<dbReference type="OrthoDB" id="692500at2759"/>
<reference evidence="1 2" key="1">
    <citation type="submission" date="2016-09" db="EMBL/GenBank/DDBJ databases">
        <title>The draft genome of Dichanthelium oligosanthes: A C3 panicoid grass species.</title>
        <authorList>
            <person name="Studer A.J."/>
            <person name="Schnable J.C."/>
            <person name="Brutnell T.P."/>
        </authorList>
    </citation>
    <scope>NUCLEOTIDE SEQUENCE [LARGE SCALE GENOMIC DNA]</scope>
    <source>
        <strain evidence="2">cv. Kellogg 1175</strain>
        <tissue evidence="1">Leaf</tissue>
    </source>
</reference>
<feature type="non-terminal residue" evidence="1">
    <location>
        <position position="1"/>
    </location>
</feature>
<evidence type="ECO:0000313" key="2">
    <source>
        <dbReference type="Proteomes" id="UP000095767"/>
    </source>
</evidence>
<comment type="caution">
    <text evidence="1">The sequence shown here is derived from an EMBL/GenBank/DDBJ whole genome shotgun (WGS) entry which is preliminary data.</text>
</comment>
<name>A0A1E5VZD2_9POAL</name>
<organism evidence="1 2">
    <name type="scientific">Dichanthelium oligosanthes</name>
    <dbReference type="NCBI Taxonomy" id="888268"/>
    <lineage>
        <taxon>Eukaryota</taxon>
        <taxon>Viridiplantae</taxon>
        <taxon>Streptophyta</taxon>
        <taxon>Embryophyta</taxon>
        <taxon>Tracheophyta</taxon>
        <taxon>Spermatophyta</taxon>
        <taxon>Magnoliopsida</taxon>
        <taxon>Liliopsida</taxon>
        <taxon>Poales</taxon>
        <taxon>Poaceae</taxon>
        <taxon>PACMAD clade</taxon>
        <taxon>Panicoideae</taxon>
        <taxon>Panicodae</taxon>
        <taxon>Paniceae</taxon>
        <taxon>Dichantheliinae</taxon>
        <taxon>Dichanthelium</taxon>
    </lineage>
</organism>
<sequence>LVMLIVWKIWLERNNRVFKGTTMLPTDVIKDVVVEGRCWITAGIVDLSHFVSLYG</sequence>
<gene>
    <name evidence="1" type="ORF">BAE44_0008581</name>
</gene>
<dbReference type="EMBL" id="LWDX02025778">
    <property type="protein sequence ID" value="OEL30400.1"/>
    <property type="molecule type" value="Genomic_DNA"/>
</dbReference>
<dbReference type="AlphaFoldDB" id="A0A1E5VZD2"/>
<keyword evidence="2" id="KW-1185">Reference proteome</keyword>
<dbReference type="Proteomes" id="UP000095767">
    <property type="component" value="Unassembled WGS sequence"/>
</dbReference>
<accession>A0A1E5VZD2</accession>